<reference evidence="9" key="1">
    <citation type="submission" date="2016-10" db="EMBL/GenBank/DDBJ databases">
        <authorList>
            <person name="Varghese N."/>
            <person name="Submissions S."/>
        </authorList>
    </citation>
    <scope>NUCLEOTIDE SEQUENCE [LARGE SCALE GENOMIC DNA]</scope>
    <source>
        <strain evidence="9">ES.061</strain>
    </source>
</reference>
<gene>
    <name evidence="8" type="ORF">SAMN05216452_0831</name>
</gene>
<comment type="subcellular location">
    <subcellularLocation>
        <location evidence="1">Membrane</location>
        <topology evidence="1">Single-pass membrane protein</topology>
    </subcellularLocation>
</comment>
<dbReference type="RefSeq" id="WP_007007773.1">
    <property type="nucleotide sequence ID" value="NZ_FNSL01000001.1"/>
</dbReference>
<keyword evidence="9" id="KW-1185">Reference proteome</keyword>
<evidence type="ECO:0000256" key="7">
    <source>
        <dbReference type="SAM" id="SignalP"/>
    </source>
</evidence>
<evidence type="ECO:0000256" key="1">
    <source>
        <dbReference type="ARBA" id="ARBA00004167"/>
    </source>
</evidence>
<dbReference type="GO" id="GO:0030246">
    <property type="term" value="F:carbohydrate binding"/>
    <property type="evidence" value="ECO:0007669"/>
    <property type="project" value="UniProtKB-KW"/>
</dbReference>
<evidence type="ECO:0000256" key="6">
    <source>
        <dbReference type="ARBA" id="ARBA00025321"/>
    </source>
</evidence>
<comment type="function">
    <text evidence="6">Has immunoglobulin-binding and hemagglutination properties, and can bind to mannose. Essential for virulence. May be involved in LPS biosynthesis or polysaccharide transport.</text>
</comment>
<comment type="similarity">
    <text evidence="2">Belongs to the BA14k family.</text>
</comment>
<evidence type="ECO:0000256" key="4">
    <source>
        <dbReference type="ARBA" id="ARBA00022475"/>
    </source>
</evidence>
<proteinExistence type="inferred from homology"/>
<name>A0A1H4IZU1_9HYPH</name>
<feature type="signal peptide" evidence="7">
    <location>
        <begin position="1"/>
        <end position="27"/>
    </location>
</feature>
<sequence>MKHGLTKIACSGLLALGFVFVGAPANANALGIASGAASSALERSVAETPVVQVDRRDRRKWRRHHERRKWHRHRPRAGFYFEFGRPAPYYYRPYHVRPRPARPYYGRPVRLSRAHVRWCYNRYRSYRAFDNTFQPYHGPRRPCISPYFR</sequence>
<evidence type="ECO:0000313" key="8">
    <source>
        <dbReference type="EMBL" id="SEB39580.1"/>
    </source>
</evidence>
<evidence type="ECO:0000313" key="9">
    <source>
        <dbReference type="Proteomes" id="UP000199064"/>
    </source>
</evidence>
<evidence type="ECO:0000256" key="3">
    <source>
        <dbReference type="ARBA" id="ARBA00020552"/>
    </source>
</evidence>
<organism evidence="8 9">
    <name type="scientific">Nitratireductor aquibiodomus</name>
    <dbReference type="NCBI Taxonomy" id="204799"/>
    <lineage>
        <taxon>Bacteria</taxon>
        <taxon>Pseudomonadati</taxon>
        <taxon>Pseudomonadota</taxon>
        <taxon>Alphaproteobacteria</taxon>
        <taxon>Hyphomicrobiales</taxon>
        <taxon>Phyllobacteriaceae</taxon>
        <taxon>Nitratireductor</taxon>
    </lineage>
</organism>
<protein>
    <recommendedName>
        <fullName evidence="3">Lectin-like protein BA14k</fullName>
    </recommendedName>
</protein>
<dbReference type="InterPro" id="IPR012413">
    <property type="entry name" value="BA14K"/>
</dbReference>
<dbReference type="Proteomes" id="UP000199064">
    <property type="component" value="Unassembled WGS sequence"/>
</dbReference>
<dbReference type="GO" id="GO:0016020">
    <property type="term" value="C:membrane"/>
    <property type="evidence" value="ECO:0007669"/>
    <property type="project" value="UniProtKB-SubCell"/>
</dbReference>
<keyword evidence="5" id="KW-0430">Lectin</keyword>
<keyword evidence="4" id="KW-1003">Cell membrane</keyword>
<evidence type="ECO:0000256" key="2">
    <source>
        <dbReference type="ARBA" id="ARBA00010270"/>
    </source>
</evidence>
<dbReference type="Pfam" id="PF07886">
    <property type="entry name" value="BA14K"/>
    <property type="match status" value="1"/>
</dbReference>
<accession>A0A1H4IZU1</accession>
<keyword evidence="7" id="KW-0732">Signal</keyword>
<keyword evidence="4" id="KW-0472">Membrane</keyword>
<feature type="chain" id="PRO_5011639215" description="Lectin-like protein BA14k" evidence="7">
    <location>
        <begin position="28"/>
        <end position="149"/>
    </location>
</feature>
<evidence type="ECO:0000256" key="5">
    <source>
        <dbReference type="ARBA" id="ARBA00022734"/>
    </source>
</evidence>
<dbReference type="EMBL" id="FNSL01000001">
    <property type="protein sequence ID" value="SEB39580.1"/>
    <property type="molecule type" value="Genomic_DNA"/>
</dbReference>
<dbReference type="AlphaFoldDB" id="A0A1H4IZU1"/>